<evidence type="ECO:0000313" key="1">
    <source>
        <dbReference type="EMBL" id="DAE27612.1"/>
    </source>
</evidence>
<proteinExistence type="predicted"/>
<dbReference type="GO" id="GO:0003677">
    <property type="term" value="F:DNA binding"/>
    <property type="evidence" value="ECO:0007669"/>
    <property type="project" value="InterPro"/>
</dbReference>
<dbReference type="EMBL" id="BK015841">
    <property type="protein sequence ID" value="DAE27612.1"/>
    <property type="molecule type" value="Genomic_DNA"/>
</dbReference>
<reference evidence="1" key="1">
    <citation type="journal article" date="2021" name="Proc. Natl. Acad. Sci. U.S.A.">
        <title>A Catalog of Tens of Thousands of Viruses from Human Metagenomes Reveals Hidden Associations with Chronic Diseases.</title>
        <authorList>
            <person name="Tisza M.J."/>
            <person name="Buck C.B."/>
        </authorList>
    </citation>
    <scope>NUCLEOTIDE SEQUENCE</scope>
    <source>
        <strain evidence="1">Cti5L29</strain>
    </source>
</reference>
<sequence length="112" mass="13196">MILKETQLKSEAQKAVDYFTNNGKHYGGYKLKWKMNAYGIALKYIFVIKDLTYVEVAKMYGSTPQNINYVVNRMKKKQFNPFFVERLCQILSVDSGYFYDLVKEIDKILEVK</sequence>
<dbReference type="SUPFAM" id="SSF47413">
    <property type="entry name" value="lambda repressor-like DNA-binding domains"/>
    <property type="match status" value="1"/>
</dbReference>
<accession>A0A8S5R9F8</accession>
<protein>
    <submittedName>
        <fullName evidence="1">Structural protein</fullName>
    </submittedName>
</protein>
<organism evidence="1">
    <name type="scientific">virus sp. cti5L29</name>
    <dbReference type="NCBI Taxonomy" id="2826813"/>
    <lineage>
        <taxon>Viruses</taxon>
    </lineage>
</organism>
<dbReference type="InterPro" id="IPR010982">
    <property type="entry name" value="Lambda_DNA-bd_dom_sf"/>
</dbReference>
<name>A0A8S5R9F8_9VIRU</name>